<dbReference type="OMA" id="EHQDRET"/>
<reference evidence="3" key="1">
    <citation type="submission" date="2011-02" db="EMBL/GenBank/DDBJ databases">
        <authorList>
            <person name="Aslett M."/>
        </authorList>
    </citation>
    <scope>NUCLEOTIDE SEQUENCE</scope>
    <source>
        <strain evidence="3">Liverpool</strain>
    </source>
</reference>
<feature type="region of interest" description="Disordered" evidence="1">
    <location>
        <begin position="386"/>
        <end position="426"/>
    </location>
</feature>
<dbReference type="AlphaFoldDB" id="F0VF15"/>
<keyword evidence="2" id="KW-0732">Signal</keyword>
<dbReference type="EMBL" id="LN714481">
    <property type="protein sequence ID" value="CEL66278.1"/>
    <property type="molecule type" value="Genomic_DNA"/>
</dbReference>
<dbReference type="EMBL" id="FR823388">
    <property type="protein sequence ID" value="CBZ52309.1"/>
    <property type="molecule type" value="Genomic_DNA"/>
</dbReference>
<reference evidence="4" key="4">
    <citation type="journal article" date="2015" name="PLoS ONE">
        <title>Comprehensive Evaluation of Toxoplasma gondii VEG and Neospora caninum LIV Genomes with Tachyzoite Stage Transcriptome and Proteome Defines Novel Transcript Features.</title>
        <authorList>
            <person name="Ramaprasad A."/>
            <person name="Mourier T."/>
            <person name="Naeem R."/>
            <person name="Malas T.B."/>
            <person name="Moussa E."/>
            <person name="Panigrahi A."/>
            <person name="Vermont S.J."/>
            <person name="Otto T.D."/>
            <person name="Wastling J."/>
            <person name="Pain A."/>
        </authorList>
    </citation>
    <scope>NUCLEOTIDE SEQUENCE</scope>
    <source>
        <strain evidence="4">Liverpool</strain>
    </source>
</reference>
<feature type="signal peptide" evidence="2">
    <location>
        <begin position="1"/>
        <end position="38"/>
    </location>
</feature>
<evidence type="ECO:0000256" key="2">
    <source>
        <dbReference type="SAM" id="SignalP"/>
    </source>
</evidence>
<gene>
    <name evidence="4" type="ORF">BN1204_020960</name>
    <name evidence="3" type="ORF">NCLIV_020960</name>
</gene>
<feature type="compositionally biased region" description="Low complexity" evidence="1">
    <location>
        <begin position="266"/>
        <end position="283"/>
    </location>
</feature>
<feature type="region of interest" description="Disordered" evidence="1">
    <location>
        <begin position="540"/>
        <end position="575"/>
    </location>
</feature>
<dbReference type="GeneID" id="13444232"/>
<accession>F0VF15</accession>
<reference evidence="5" key="3">
    <citation type="journal article" date="2012" name="PLoS Pathog.">
        <title>Comparative genomics of the apicomplexan parasites Toxoplasma gondii and Neospora caninum: Coccidia differing in host range and transmission strategy.</title>
        <authorList>
            <person name="Reid A.J."/>
            <person name="Vermont S.J."/>
            <person name="Cotton J.A."/>
            <person name="Harris D."/>
            <person name="Hill-Cawthorne G.A."/>
            <person name="Konen-Waisman S."/>
            <person name="Latham S.M."/>
            <person name="Mourier T."/>
            <person name="Norton R."/>
            <person name="Quail M.A."/>
            <person name="Sanders M."/>
            <person name="Shanmugam D."/>
            <person name="Sohal A."/>
            <person name="Wasmuth J.D."/>
            <person name="Brunk B."/>
            <person name="Grigg M.E."/>
            <person name="Howard J.C."/>
            <person name="Parkinson J."/>
            <person name="Roos D.S."/>
            <person name="Trees A.J."/>
            <person name="Berriman M."/>
            <person name="Pain A."/>
            <person name="Wastling J.M."/>
        </authorList>
    </citation>
    <scope>NUCLEOTIDE SEQUENCE [LARGE SCALE GENOMIC DNA]</scope>
    <source>
        <strain evidence="5">Liverpool</strain>
    </source>
</reference>
<dbReference type="VEuPathDB" id="ToxoDB:NCLIV_020960"/>
<feature type="region of interest" description="Disordered" evidence="1">
    <location>
        <begin position="233"/>
        <end position="283"/>
    </location>
</feature>
<reference evidence="3" key="2">
    <citation type="submission" date="2011-03" db="EMBL/GenBank/DDBJ databases">
        <title>Comparative genomics and transcriptomics of Neospora caninum and Toxoplasma gondii.</title>
        <authorList>
            <person name="Reid A.J."/>
            <person name="Sohal A."/>
            <person name="Harris D."/>
            <person name="Quail M."/>
            <person name="Sanders M."/>
            <person name="Berriman M."/>
            <person name="Wastling J.M."/>
            <person name="Pain A."/>
        </authorList>
    </citation>
    <scope>NUCLEOTIDE SEQUENCE</scope>
    <source>
        <strain evidence="3">Liverpool</strain>
    </source>
</reference>
<evidence type="ECO:0000313" key="5">
    <source>
        <dbReference type="Proteomes" id="UP000007494"/>
    </source>
</evidence>
<evidence type="ECO:0008006" key="6">
    <source>
        <dbReference type="Google" id="ProtNLM"/>
    </source>
</evidence>
<feature type="region of interest" description="Disordered" evidence="1">
    <location>
        <begin position="128"/>
        <end position="206"/>
    </location>
</feature>
<feature type="compositionally biased region" description="Low complexity" evidence="1">
    <location>
        <begin position="337"/>
        <end position="353"/>
    </location>
</feature>
<evidence type="ECO:0000313" key="4">
    <source>
        <dbReference type="EMBL" id="CEL66278.1"/>
    </source>
</evidence>
<name>F0VF15_NEOCL</name>
<proteinExistence type="predicted"/>
<feature type="chain" id="PRO_5007655158" description="Transmembrane protein" evidence="2">
    <location>
        <begin position="39"/>
        <end position="619"/>
    </location>
</feature>
<sequence>MSPLGPETTKTRLASSSVKSLFLRLLPLLFVAGSPAWAELCRASGAVAAGGVRVPGAGKPPSGEAHGGERERAEELNAPAPERREALSAAPSRVSEAEASAKTSHNLRGKTAASDAIHDTLSASIETLGNRSFPPCAPSHRPLDKEGRLARAPSAFLLSSKREEGSDASAFTRPPQARAARDSGARVSPFSGARQSLSASGESTRDWSFPQALSSDDFLAPLTSLEDFEAGLPRAGSAQETSRLPAHGDRVPSPFPSSPRESAQGSSPLVTLPSSPPSSRAPSAYPLFSPSSFALSLPVGKDNGRLHMLSPFASMFSSPVMGNAGVASPGHEEEADAALASSLDGAPSSAARSRSPFFSSQLQASLASRPPVFSLPEALVRREISSSTGGARAGGDAGLFATGSKAGGREGAEESAPLRHPAGISSLGLDREEAVDALPLSEQMDGDATGRPTLPAVPLWRVSLQAAHRSRPGRRSLEAAFEAVNAKAGEPQILSARRSNRGRGFRASLRFLSRNKASLSLGAALVSLWLWTVARNRGFGDDAQSPEAEGRGSRGSPSRDAREEGPEDTHTARKFRRIFVDKTNPIRFRAKEEGSFGEHQDRETVDDVIRWREYLRPEQ</sequence>
<feature type="region of interest" description="Disordered" evidence="1">
    <location>
        <begin position="50"/>
        <end position="113"/>
    </location>
</feature>
<protein>
    <recommendedName>
        <fullName evidence="6">Transmembrane protein</fullName>
    </recommendedName>
</protein>
<dbReference type="Proteomes" id="UP000007494">
    <property type="component" value="Chromosome VIIa"/>
</dbReference>
<evidence type="ECO:0000313" key="3">
    <source>
        <dbReference type="EMBL" id="CBZ52309.1"/>
    </source>
</evidence>
<dbReference type="InParanoid" id="F0VF15"/>
<dbReference type="RefSeq" id="XP_003882341.1">
    <property type="nucleotide sequence ID" value="XM_003882292.1"/>
</dbReference>
<dbReference type="OrthoDB" id="10400335at2759"/>
<feature type="compositionally biased region" description="Polar residues" evidence="1">
    <location>
        <begin position="193"/>
        <end position="202"/>
    </location>
</feature>
<organism evidence="3 5">
    <name type="scientific">Neospora caninum (strain Liverpool)</name>
    <dbReference type="NCBI Taxonomy" id="572307"/>
    <lineage>
        <taxon>Eukaryota</taxon>
        <taxon>Sar</taxon>
        <taxon>Alveolata</taxon>
        <taxon>Apicomplexa</taxon>
        <taxon>Conoidasida</taxon>
        <taxon>Coccidia</taxon>
        <taxon>Eucoccidiorida</taxon>
        <taxon>Eimeriorina</taxon>
        <taxon>Sarcocystidae</taxon>
        <taxon>Neospora</taxon>
    </lineage>
</organism>
<feature type="compositionally biased region" description="Basic and acidic residues" evidence="1">
    <location>
        <begin position="548"/>
        <end position="571"/>
    </location>
</feature>
<evidence type="ECO:0000256" key="1">
    <source>
        <dbReference type="SAM" id="MobiDB-lite"/>
    </source>
</evidence>
<feature type="compositionally biased region" description="Basic and acidic residues" evidence="1">
    <location>
        <begin position="66"/>
        <end position="86"/>
    </location>
</feature>
<dbReference type="eggNOG" id="ENOG502R0GA">
    <property type="taxonomic scope" value="Eukaryota"/>
</dbReference>
<keyword evidence="5" id="KW-1185">Reference proteome</keyword>
<feature type="region of interest" description="Disordered" evidence="1">
    <location>
        <begin position="325"/>
        <end position="353"/>
    </location>
</feature>
<feature type="compositionally biased region" description="Low complexity" evidence="1">
    <location>
        <begin position="50"/>
        <end position="64"/>
    </location>
</feature>